<organism evidence="1 2">
    <name type="scientific">Pleurostoma richardsiae</name>
    <dbReference type="NCBI Taxonomy" id="41990"/>
    <lineage>
        <taxon>Eukaryota</taxon>
        <taxon>Fungi</taxon>
        <taxon>Dikarya</taxon>
        <taxon>Ascomycota</taxon>
        <taxon>Pezizomycotina</taxon>
        <taxon>Sordariomycetes</taxon>
        <taxon>Sordariomycetidae</taxon>
        <taxon>Calosphaeriales</taxon>
        <taxon>Pleurostomataceae</taxon>
        <taxon>Pleurostoma</taxon>
    </lineage>
</organism>
<keyword evidence="2" id="KW-1185">Reference proteome</keyword>
<comment type="caution">
    <text evidence="1">The sequence shown here is derived from an EMBL/GenBank/DDBJ whole genome shotgun (WGS) entry which is preliminary data.</text>
</comment>
<accession>A0AA38R726</accession>
<protein>
    <submittedName>
        <fullName evidence="1">Uncharacterized protein</fullName>
    </submittedName>
</protein>
<dbReference type="Proteomes" id="UP001174694">
    <property type="component" value="Unassembled WGS sequence"/>
</dbReference>
<sequence>MAVDPQNQSLLFSLPWEVRENIYDRLLAFRYADFEHTTRPDHIFLDNPHTKPLPPAMLACKRLYRELAPAVHQTAALRACMFEHGRRVGFAVHGNLRVGRLHVLYLLVAMEHANWNAWLRFAGEVLRRAGELQELVVDWEPRRTGGGRTGGAAAAKGFLAQHERRMEEQFFGVVAGVQTLETLRIHGDVPGYWLARLGEMTSARIVHSRTRWWKEDGRDDVVVCPFYSKPKHEEYSAFSRI</sequence>
<evidence type="ECO:0000313" key="1">
    <source>
        <dbReference type="EMBL" id="KAJ9137142.1"/>
    </source>
</evidence>
<reference evidence="1" key="1">
    <citation type="submission" date="2022-07" db="EMBL/GenBank/DDBJ databases">
        <title>Fungi with potential for degradation of polypropylene.</title>
        <authorList>
            <person name="Gostincar C."/>
        </authorList>
    </citation>
    <scope>NUCLEOTIDE SEQUENCE</scope>
    <source>
        <strain evidence="1">EXF-13308</strain>
    </source>
</reference>
<evidence type="ECO:0000313" key="2">
    <source>
        <dbReference type="Proteomes" id="UP001174694"/>
    </source>
</evidence>
<name>A0AA38R726_9PEZI</name>
<dbReference type="AlphaFoldDB" id="A0AA38R726"/>
<gene>
    <name evidence="1" type="ORF">NKR23_g9398</name>
</gene>
<dbReference type="EMBL" id="JANBVO010000036">
    <property type="protein sequence ID" value="KAJ9137142.1"/>
    <property type="molecule type" value="Genomic_DNA"/>
</dbReference>
<proteinExistence type="predicted"/>